<dbReference type="GO" id="GO:0050804">
    <property type="term" value="P:modulation of chemical synaptic transmission"/>
    <property type="evidence" value="ECO:0007669"/>
    <property type="project" value="TreeGrafter"/>
</dbReference>
<evidence type="ECO:0000256" key="2">
    <source>
        <dbReference type="ARBA" id="ARBA00023030"/>
    </source>
</evidence>
<dbReference type="InterPro" id="IPR029034">
    <property type="entry name" value="Cystine-knot_cytokine"/>
</dbReference>
<protein>
    <recommendedName>
        <fullName evidence="5">Nerve growth factor-related domain-containing protein</fullName>
    </recommendedName>
</protein>
<name>A0A401T5I2_CHIPU</name>
<dbReference type="GO" id="GO:0030425">
    <property type="term" value="C:dendrite"/>
    <property type="evidence" value="ECO:0007669"/>
    <property type="project" value="TreeGrafter"/>
</dbReference>
<gene>
    <name evidence="6" type="ORF">chiPu_0016431</name>
</gene>
<evidence type="ECO:0000313" key="6">
    <source>
        <dbReference type="EMBL" id="GCC37921.1"/>
    </source>
</evidence>
<dbReference type="GO" id="GO:0043524">
    <property type="term" value="P:negative regulation of neuron apoptotic process"/>
    <property type="evidence" value="ECO:0007669"/>
    <property type="project" value="TreeGrafter"/>
</dbReference>
<dbReference type="GO" id="GO:0008083">
    <property type="term" value="F:growth factor activity"/>
    <property type="evidence" value="ECO:0007669"/>
    <property type="project" value="UniProtKB-KW"/>
</dbReference>
<feature type="chain" id="PRO_5019566045" description="Nerve growth factor-related domain-containing protein" evidence="4">
    <location>
        <begin position="18"/>
        <end position="229"/>
    </location>
</feature>
<dbReference type="PROSITE" id="PS50270">
    <property type="entry name" value="NGF_2"/>
    <property type="match status" value="1"/>
</dbReference>
<dbReference type="Pfam" id="PF00243">
    <property type="entry name" value="NGF"/>
    <property type="match status" value="1"/>
</dbReference>
<dbReference type="GO" id="GO:0038180">
    <property type="term" value="P:nerve growth factor signaling pathway"/>
    <property type="evidence" value="ECO:0007669"/>
    <property type="project" value="TreeGrafter"/>
</dbReference>
<dbReference type="Proteomes" id="UP000287033">
    <property type="component" value="Unassembled WGS sequence"/>
</dbReference>
<proteinExistence type="inferred from homology"/>
<evidence type="ECO:0000313" key="7">
    <source>
        <dbReference type="Proteomes" id="UP000287033"/>
    </source>
</evidence>
<dbReference type="SMART" id="SM00140">
    <property type="entry name" value="NGF"/>
    <property type="match status" value="1"/>
</dbReference>
<dbReference type="EMBL" id="BEZZ01001080">
    <property type="protein sequence ID" value="GCC37921.1"/>
    <property type="molecule type" value="Genomic_DNA"/>
</dbReference>
<dbReference type="GO" id="GO:0048812">
    <property type="term" value="P:neuron projection morphogenesis"/>
    <property type="evidence" value="ECO:0007669"/>
    <property type="project" value="TreeGrafter"/>
</dbReference>
<dbReference type="InterPro" id="IPR002072">
    <property type="entry name" value="Nerve_growth_factor-rel"/>
</dbReference>
<dbReference type="GO" id="GO:0005163">
    <property type="term" value="F:nerve growth factor receptor binding"/>
    <property type="evidence" value="ECO:0007669"/>
    <property type="project" value="TreeGrafter"/>
</dbReference>
<dbReference type="AlphaFoldDB" id="A0A401T5I2"/>
<accession>A0A401T5I2</accession>
<evidence type="ECO:0000259" key="5">
    <source>
        <dbReference type="SMART" id="SM00140"/>
    </source>
</evidence>
<organism evidence="6 7">
    <name type="scientific">Chiloscyllium punctatum</name>
    <name type="common">Brownbanded bambooshark</name>
    <name type="synonym">Hemiscyllium punctatum</name>
    <dbReference type="NCBI Taxonomy" id="137246"/>
    <lineage>
        <taxon>Eukaryota</taxon>
        <taxon>Metazoa</taxon>
        <taxon>Chordata</taxon>
        <taxon>Craniata</taxon>
        <taxon>Vertebrata</taxon>
        <taxon>Chondrichthyes</taxon>
        <taxon>Elasmobranchii</taxon>
        <taxon>Galeomorphii</taxon>
        <taxon>Galeoidea</taxon>
        <taxon>Orectolobiformes</taxon>
        <taxon>Hemiscylliidae</taxon>
        <taxon>Chiloscyllium</taxon>
    </lineage>
</organism>
<dbReference type="PANTHER" id="PTHR11589">
    <property type="entry name" value="NERVE GROWTH FACTOR NGF -RELATED"/>
    <property type="match status" value="1"/>
</dbReference>
<dbReference type="PANTHER" id="PTHR11589:SF11">
    <property type="entry name" value="PREPRO-NEUROTROPHIN"/>
    <property type="match status" value="1"/>
</dbReference>
<comment type="similarity">
    <text evidence="1">Belongs to the NGF-beta family.</text>
</comment>
<feature type="region of interest" description="Disordered" evidence="3">
    <location>
        <begin position="82"/>
        <end position="113"/>
    </location>
</feature>
<feature type="domain" description="Nerve growth factor-related" evidence="5">
    <location>
        <begin position="117"/>
        <end position="221"/>
    </location>
</feature>
<dbReference type="OrthoDB" id="6491780at2759"/>
<keyword evidence="7" id="KW-1185">Reference proteome</keyword>
<feature type="signal peptide" evidence="4">
    <location>
        <begin position="1"/>
        <end position="17"/>
    </location>
</feature>
<dbReference type="Gene3D" id="2.10.90.10">
    <property type="entry name" value="Cystine-knot cytokines"/>
    <property type="match status" value="1"/>
</dbReference>
<keyword evidence="4" id="KW-0732">Signal</keyword>
<reference evidence="6 7" key="1">
    <citation type="journal article" date="2018" name="Nat. Ecol. Evol.">
        <title>Shark genomes provide insights into elasmobranch evolution and the origin of vertebrates.</title>
        <authorList>
            <person name="Hara Y"/>
            <person name="Yamaguchi K"/>
            <person name="Onimaru K"/>
            <person name="Kadota M"/>
            <person name="Koyanagi M"/>
            <person name="Keeley SD"/>
            <person name="Tatsumi K"/>
            <person name="Tanaka K"/>
            <person name="Motone F"/>
            <person name="Kageyama Y"/>
            <person name="Nozu R"/>
            <person name="Adachi N"/>
            <person name="Nishimura O"/>
            <person name="Nakagawa R"/>
            <person name="Tanegashima C"/>
            <person name="Kiyatake I"/>
            <person name="Matsumoto R"/>
            <person name="Murakumo K"/>
            <person name="Nishida K"/>
            <person name="Terakita A"/>
            <person name="Kuratani S"/>
            <person name="Sato K"/>
            <person name="Hyodo S Kuraku.S."/>
        </authorList>
    </citation>
    <scope>NUCLEOTIDE SEQUENCE [LARGE SCALE GENOMIC DNA]</scope>
</reference>
<dbReference type="InterPro" id="IPR019846">
    <property type="entry name" value="Nerve_growth_factor_CS"/>
</dbReference>
<sequence length="229" mass="26431">MSTICCFLIVYVRAILASPTIDSTMLTLPFSPGQLKPTSPSRRIPDTQLLAQRVLLSVSNVQPLTVELDVFQNRPVHSSRVHFQSHGLGKRPASTRRTWPLPSHPSSRLKRHTQGLQHQGQFSVCDKENRWVLDKKVALDIRGRKVDVLSHFYVNGTLVRQMFYETRCRKRKPTRQGCRGIDHRHWSSHCDTTDSHVHALVLDNNHTRWNFIRIRTACVCVLTRKTWIP</sequence>
<evidence type="ECO:0000256" key="1">
    <source>
        <dbReference type="ARBA" id="ARBA00010783"/>
    </source>
</evidence>
<dbReference type="SUPFAM" id="SSF57501">
    <property type="entry name" value="Cystine-knot cytokines"/>
    <property type="match status" value="1"/>
</dbReference>
<keyword evidence="2" id="KW-0339">Growth factor</keyword>
<dbReference type="GO" id="GO:0021675">
    <property type="term" value="P:nerve development"/>
    <property type="evidence" value="ECO:0007669"/>
    <property type="project" value="TreeGrafter"/>
</dbReference>
<evidence type="ECO:0000256" key="3">
    <source>
        <dbReference type="SAM" id="MobiDB-lite"/>
    </source>
</evidence>
<comment type="caution">
    <text evidence="6">The sequence shown here is derived from an EMBL/GenBank/DDBJ whole genome shotgun (WGS) entry which is preliminary data.</text>
</comment>
<dbReference type="GO" id="GO:0007169">
    <property type="term" value="P:cell surface receptor protein tyrosine kinase signaling pathway"/>
    <property type="evidence" value="ECO:0007669"/>
    <property type="project" value="TreeGrafter"/>
</dbReference>
<dbReference type="OMA" id="HCDTTDS"/>
<evidence type="ECO:0000256" key="4">
    <source>
        <dbReference type="SAM" id="SignalP"/>
    </source>
</evidence>
<dbReference type="PRINTS" id="PR00268">
    <property type="entry name" value="NGF"/>
</dbReference>
<dbReference type="GO" id="GO:0008021">
    <property type="term" value="C:synaptic vesicle"/>
    <property type="evidence" value="ECO:0007669"/>
    <property type="project" value="TreeGrafter"/>
</dbReference>
<dbReference type="GO" id="GO:0005615">
    <property type="term" value="C:extracellular space"/>
    <property type="evidence" value="ECO:0007669"/>
    <property type="project" value="TreeGrafter"/>
</dbReference>
<dbReference type="InterPro" id="IPR020408">
    <property type="entry name" value="Nerve_growth_factor-like"/>
</dbReference>
<dbReference type="PROSITE" id="PS00248">
    <property type="entry name" value="NGF_1"/>
    <property type="match status" value="1"/>
</dbReference>
<dbReference type="STRING" id="137246.A0A401T5I2"/>
<dbReference type="GO" id="GO:0030424">
    <property type="term" value="C:axon"/>
    <property type="evidence" value="ECO:0007669"/>
    <property type="project" value="TreeGrafter"/>
</dbReference>